<gene>
    <name evidence="3" type="ORF">DQ392_12500</name>
</gene>
<evidence type="ECO:0000256" key="1">
    <source>
        <dbReference type="SAM" id="MobiDB-lite"/>
    </source>
</evidence>
<dbReference type="InterPro" id="IPR035897">
    <property type="entry name" value="Toll_tir_struct_dom_sf"/>
</dbReference>
<evidence type="ECO:0000259" key="2">
    <source>
        <dbReference type="PROSITE" id="PS50104"/>
    </source>
</evidence>
<dbReference type="PROSITE" id="PS50104">
    <property type="entry name" value="TIR"/>
    <property type="match status" value="1"/>
</dbReference>
<dbReference type="GO" id="GO:0007165">
    <property type="term" value="P:signal transduction"/>
    <property type="evidence" value="ECO:0007669"/>
    <property type="project" value="InterPro"/>
</dbReference>
<proteinExistence type="predicted"/>
<organism evidence="3 4">
    <name type="scientific">Streptomyces reniochalinae</name>
    <dbReference type="NCBI Taxonomy" id="2250578"/>
    <lineage>
        <taxon>Bacteria</taxon>
        <taxon>Bacillati</taxon>
        <taxon>Actinomycetota</taxon>
        <taxon>Actinomycetes</taxon>
        <taxon>Kitasatosporales</taxon>
        <taxon>Streptomycetaceae</taxon>
        <taxon>Streptomyces</taxon>
    </lineage>
</organism>
<dbReference type="SUPFAM" id="SSF52200">
    <property type="entry name" value="Toll/Interleukin receptor TIR domain"/>
    <property type="match status" value="1"/>
</dbReference>
<protein>
    <submittedName>
        <fullName evidence="3">Toll/interleukin-1 receptor domain-containing protein</fullName>
    </submittedName>
</protein>
<evidence type="ECO:0000313" key="4">
    <source>
        <dbReference type="Proteomes" id="UP000253507"/>
    </source>
</evidence>
<dbReference type="OrthoDB" id="3654490at2"/>
<dbReference type="Gene3D" id="3.40.50.10140">
    <property type="entry name" value="Toll/interleukin-1 receptor homology (TIR) domain"/>
    <property type="match status" value="1"/>
</dbReference>
<comment type="caution">
    <text evidence="3">The sequence shown here is derived from an EMBL/GenBank/DDBJ whole genome shotgun (WGS) entry which is preliminary data.</text>
</comment>
<dbReference type="Proteomes" id="UP000253507">
    <property type="component" value="Unassembled WGS sequence"/>
</dbReference>
<feature type="compositionally biased region" description="Basic and acidic residues" evidence="1">
    <location>
        <begin position="160"/>
        <end position="171"/>
    </location>
</feature>
<feature type="compositionally biased region" description="Basic residues" evidence="1">
    <location>
        <begin position="238"/>
        <end position="247"/>
    </location>
</feature>
<feature type="domain" description="TIR" evidence="2">
    <location>
        <begin position="1"/>
        <end position="151"/>
    </location>
</feature>
<dbReference type="AlphaFoldDB" id="A0A367EL37"/>
<dbReference type="EMBL" id="QOIM01000032">
    <property type="protein sequence ID" value="RCG18741.1"/>
    <property type="molecule type" value="Genomic_DNA"/>
</dbReference>
<dbReference type="RefSeq" id="WP_114015649.1">
    <property type="nucleotide sequence ID" value="NZ_QOIM01000032.1"/>
</dbReference>
<sequence>MPHVFVNYRTGDGEQAATTIARDLSHRFGEGLVFRASESIRPGQLYPDELLAGVRRSDALLALIGPGWLDAPDPARPECRALDNAEDWVRKEILEAISEGRLVIPVLLGRRTERLKAATLPQPLARLAYVQSVRYDHQQASTDLARLAEVLSELVPGLEEHDAAEPSERPVGDGGTSNTLTGDGDGHIQARDVTGGVTSTVVRDAHGPLNTGPAAQHVHQPRLEGEGATYISGDNKGGVRHRFGERR</sequence>
<accession>A0A367EL37</accession>
<feature type="region of interest" description="Disordered" evidence="1">
    <location>
        <begin position="160"/>
        <end position="247"/>
    </location>
</feature>
<evidence type="ECO:0000313" key="3">
    <source>
        <dbReference type="EMBL" id="RCG18741.1"/>
    </source>
</evidence>
<dbReference type="Pfam" id="PF13676">
    <property type="entry name" value="TIR_2"/>
    <property type="match status" value="1"/>
</dbReference>
<name>A0A367EL37_9ACTN</name>
<reference evidence="3 4" key="1">
    <citation type="submission" date="2018-06" db="EMBL/GenBank/DDBJ databases">
        <title>Streptomyces reniochalinae sp. nov. and Streptomyces diacarnus sp. nov. from marine sponges.</title>
        <authorList>
            <person name="Li L."/>
        </authorList>
    </citation>
    <scope>NUCLEOTIDE SEQUENCE [LARGE SCALE GENOMIC DNA]</scope>
    <source>
        <strain evidence="3 4">LHW50302</strain>
    </source>
</reference>
<keyword evidence="4" id="KW-1185">Reference proteome</keyword>
<dbReference type="InterPro" id="IPR000157">
    <property type="entry name" value="TIR_dom"/>
</dbReference>
<keyword evidence="3" id="KW-0675">Receptor</keyword>